<reference evidence="1" key="1">
    <citation type="submission" date="2020-05" db="EMBL/GenBank/DDBJ databases">
        <title>WGS assembly of Panicum virgatum.</title>
        <authorList>
            <person name="Lovell J.T."/>
            <person name="Jenkins J."/>
            <person name="Shu S."/>
            <person name="Juenger T.E."/>
            <person name="Schmutz J."/>
        </authorList>
    </citation>
    <scope>NUCLEOTIDE SEQUENCE</scope>
    <source>
        <strain evidence="1">AP13</strain>
    </source>
</reference>
<proteinExistence type="predicted"/>
<evidence type="ECO:0000313" key="1">
    <source>
        <dbReference type="EMBL" id="KAG2616797.1"/>
    </source>
</evidence>
<keyword evidence="2" id="KW-1185">Reference proteome</keyword>
<accession>A0A8T0U3A9</accession>
<feature type="non-terminal residue" evidence="1">
    <location>
        <position position="1"/>
    </location>
</feature>
<protein>
    <submittedName>
        <fullName evidence="1">Uncharacterized protein</fullName>
    </submittedName>
</protein>
<dbReference type="Proteomes" id="UP000823388">
    <property type="component" value="Chromosome 3N"/>
</dbReference>
<organism evidence="1 2">
    <name type="scientific">Panicum virgatum</name>
    <name type="common">Blackwell switchgrass</name>
    <dbReference type="NCBI Taxonomy" id="38727"/>
    <lineage>
        <taxon>Eukaryota</taxon>
        <taxon>Viridiplantae</taxon>
        <taxon>Streptophyta</taxon>
        <taxon>Embryophyta</taxon>
        <taxon>Tracheophyta</taxon>
        <taxon>Spermatophyta</taxon>
        <taxon>Magnoliopsida</taxon>
        <taxon>Liliopsida</taxon>
        <taxon>Poales</taxon>
        <taxon>Poaceae</taxon>
        <taxon>PACMAD clade</taxon>
        <taxon>Panicoideae</taxon>
        <taxon>Panicodae</taxon>
        <taxon>Paniceae</taxon>
        <taxon>Panicinae</taxon>
        <taxon>Panicum</taxon>
        <taxon>Panicum sect. Hiantes</taxon>
    </lineage>
</organism>
<evidence type="ECO:0000313" key="2">
    <source>
        <dbReference type="Proteomes" id="UP000823388"/>
    </source>
</evidence>
<dbReference type="EMBL" id="CM029042">
    <property type="protein sequence ID" value="KAG2616797.1"/>
    <property type="molecule type" value="Genomic_DNA"/>
</dbReference>
<gene>
    <name evidence="1" type="ORF">PVAP13_3NG176812</name>
</gene>
<comment type="caution">
    <text evidence="1">The sequence shown here is derived from an EMBL/GenBank/DDBJ whole genome shotgun (WGS) entry which is preliminary data.</text>
</comment>
<sequence>RSLASIYDFPSFEIATSISIYFACNCLLTKLMAYNTSYHMTIATINSYSPSSLFAKPLASLLFFTSLSISDTESLSNISTLKSDSFNTFNTTLPTCS</sequence>
<name>A0A8T0U3A9_PANVG</name>
<dbReference type="AlphaFoldDB" id="A0A8T0U3A9"/>